<proteinExistence type="inferred from homology"/>
<keyword evidence="12" id="KW-1185">Reference proteome</keyword>
<dbReference type="PANTHER" id="PTHR43081">
    <property type="entry name" value="ADENYLATE CYCLASE, TERMINAL-DIFFERENTIATION SPECIFIC-RELATED"/>
    <property type="match status" value="1"/>
</dbReference>
<dbReference type="InterPro" id="IPR003660">
    <property type="entry name" value="HAMP_dom"/>
</dbReference>
<dbReference type="Pfam" id="PF00672">
    <property type="entry name" value="HAMP"/>
    <property type="match status" value="1"/>
</dbReference>
<evidence type="ECO:0000256" key="1">
    <source>
        <dbReference type="ARBA" id="ARBA00004651"/>
    </source>
</evidence>
<evidence type="ECO:0000313" key="12">
    <source>
        <dbReference type="Proteomes" id="UP000230842"/>
    </source>
</evidence>
<feature type="transmembrane region" description="Helical" evidence="8">
    <location>
        <begin position="74"/>
        <end position="95"/>
    </location>
</feature>
<reference evidence="11 12" key="1">
    <citation type="submission" date="2017-11" db="EMBL/GenBank/DDBJ databases">
        <title>Genomic Encyclopedia of Archaeal and Bacterial Type Strains, Phase II (KMG-II): From Individual Species to Whole Genera.</title>
        <authorList>
            <person name="Goeker M."/>
        </authorList>
    </citation>
    <scope>NUCLEOTIDE SEQUENCE [LARGE SCALE GENOMIC DNA]</scope>
    <source>
        <strain evidence="11 12">DSM 27763</strain>
    </source>
</reference>
<keyword evidence="3" id="KW-1003">Cell membrane</keyword>
<dbReference type="SUPFAM" id="SSF158472">
    <property type="entry name" value="HAMP domain-like"/>
    <property type="match status" value="1"/>
</dbReference>
<dbReference type="GO" id="GO:0035556">
    <property type="term" value="P:intracellular signal transduction"/>
    <property type="evidence" value="ECO:0007669"/>
    <property type="project" value="InterPro"/>
</dbReference>
<protein>
    <submittedName>
        <fullName evidence="11">Adenylate cyclase</fullName>
    </submittedName>
</protein>
<evidence type="ECO:0000313" key="11">
    <source>
        <dbReference type="EMBL" id="PJJ57447.1"/>
    </source>
</evidence>
<dbReference type="InterPro" id="IPR050697">
    <property type="entry name" value="Adenylyl/Guanylyl_Cyclase_3/4"/>
</dbReference>
<dbReference type="PROSITE" id="PS50125">
    <property type="entry name" value="GUANYLATE_CYCLASE_2"/>
    <property type="match status" value="1"/>
</dbReference>
<dbReference type="RefSeq" id="WP_100414674.1">
    <property type="nucleotide sequence ID" value="NZ_PGEZ01000001.1"/>
</dbReference>
<keyword evidence="6 8" id="KW-0472">Membrane</keyword>
<feature type="transmembrane region" description="Helical" evidence="8">
    <location>
        <begin position="115"/>
        <end position="138"/>
    </location>
</feature>
<feature type="transmembrane region" description="Helical" evidence="8">
    <location>
        <begin position="230"/>
        <end position="251"/>
    </location>
</feature>
<dbReference type="CDD" id="cd07302">
    <property type="entry name" value="CHD"/>
    <property type="match status" value="1"/>
</dbReference>
<feature type="domain" description="HAMP" evidence="10">
    <location>
        <begin position="254"/>
        <end position="306"/>
    </location>
</feature>
<keyword evidence="5 8" id="KW-1133">Transmembrane helix</keyword>
<dbReference type="Proteomes" id="UP000230842">
    <property type="component" value="Unassembled WGS sequence"/>
</dbReference>
<evidence type="ECO:0000256" key="8">
    <source>
        <dbReference type="SAM" id="Phobius"/>
    </source>
</evidence>
<accession>A0A2M9BHN9</accession>
<evidence type="ECO:0000256" key="6">
    <source>
        <dbReference type="ARBA" id="ARBA00023136"/>
    </source>
</evidence>
<dbReference type="SUPFAM" id="SSF55073">
    <property type="entry name" value="Nucleotide cyclase"/>
    <property type="match status" value="1"/>
</dbReference>
<gene>
    <name evidence="11" type="ORF">CLV56_1678</name>
</gene>
<evidence type="ECO:0000259" key="9">
    <source>
        <dbReference type="PROSITE" id="PS50125"/>
    </source>
</evidence>
<dbReference type="GO" id="GO:0005886">
    <property type="term" value="C:plasma membrane"/>
    <property type="evidence" value="ECO:0007669"/>
    <property type="project" value="UniProtKB-SubCell"/>
</dbReference>
<feature type="domain" description="Guanylate cyclase" evidence="9">
    <location>
        <begin position="338"/>
        <end position="462"/>
    </location>
</feature>
<comment type="similarity">
    <text evidence="2">Belongs to the adenylyl cyclase class-3 family.</text>
</comment>
<keyword evidence="4 8" id="KW-0812">Transmembrane</keyword>
<dbReference type="AlphaFoldDB" id="A0A2M9BHN9"/>
<sequence>MTSQRGWSLRALLLGDTAESRLRLRVRLQVVLTTLLLVTNLVGVVIVAALRTLITPGGGPNAALGDALRIAVPLYVALAVVVGGAVTTAGALRALRWVRAGREPTASESRVALLLPWRLTLVQAVLWVGGVVVFTALASSLQPEATTTTFFAVGIAGVVVCAVAFLLTEFALRPVAALVLDRPGGFERVGAGVGVRMLVFWCLGTAAPLLGIAVVATLSLTGSDISLRRLALIVLTLSAVVLVFGFLVNVLTARSVVRPLTSVRHAVSRVGDGDLDVHVRVDDGTELGLLQAGINDMAAGLREREAIRDLFGRHVGREVADVAARGQVELGGEARVVSVLMIDVVGSTAYASSHSPVAVVDVLNRFFAAVVEEVDRHGGLVNKFMGDAVLAIFGAPQPLPNHAAAALATARAVRARLTVEVPEVGSGIGVATGEAVAGNVGHRSRFEYTVIGDVVNSAARLSDLAKTTDAGIVATARSVAESGADERRHWRDDGAPVLRGRSEPTAVCAPADVP</sequence>
<dbReference type="PANTHER" id="PTHR43081:SF17">
    <property type="entry name" value="BLL5647 PROTEIN"/>
    <property type="match status" value="1"/>
</dbReference>
<feature type="region of interest" description="Disordered" evidence="7">
    <location>
        <begin position="494"/>
        <end position="514"/>
    </location>
</feature>
<dbReference type="SMART" id="SM00304">
    <property type="entry name" value="HAMP"/>
    <property type="match status" value="1"/>
</dbReference>
<dbReference type="GO" id="GO:0004016">
    <property type="term" value="F:adenylate cyclase activity"/>
    <property type="evidence" value="ECO:0007669"/>
    <property type="project" value="UniProtKB-ARBA"/>
</dbReference>
<comment type="caution">
    <text evidence="11">The sequence shown here is derived from an EMBL/GenBank/DDBJ whole genome shotgun (WGS) entry which is preliminary data.</text>
</comment>
<name>A0A2M9BHN9_9ACTN</name>
<comment type="subcellular location">
    <subcellularLocation>
        <location evidence="1">Cell membrane</location>
        <topology evidence="1">Multi-pass membrane protein</topology>
    </subcellularLocation>
</comment>
<evidence type="ECO:0000256" key="5">
    <source>
        <dbReference type="ARBA" id="ARBA00022989"/>
    </source>
</evidence>
<dbReference type="InterPro" id="IPR029787">
    <property type="entry name" value="Nucleotide_cyclase"/>
</dbReference>
<dbReference type="EMBL" id="PGEZ01000001">
    <property type="protein sequence ID" value="PJJ57447.1"/>
    <property type="molecule type" value="Genomic_DNA"/>
</dbReference>
<evidence type="ECO:0000256" key="4">
    <source>
        <dbReference type="ARBA" id="ARBA00022692"/>
    </source>
</evidence>
<evidence type="ECO:0000256" key="2">
    <source>
        <dbReference type="ARBA" id="ARBA00005381"/>
    </source>
</evidence>
<dbReference type="Gene3D" id="3.30.70.1230">
    <property type="entry name" value="Nucleotide cyclase"/>
    <property type="match status" value="1"/>
</dbReference>
<dbReference type="SMART" id="SM00044">
    <property type="entry name" value="CYCc"/>
    <property type="match status" value="1"/>
</dbReference>
<evidence type="ECO:0000256" key="3">
    <source>
        <dbReference type="ARBA" id="ARBA00022475"/>
    </source>
</evidence>
<dbReference type="InterPro" id="IPR001054">
    <property type="entry name" value="A/G_cyclase"/>
</dbReference>
<feature type="transmembrane region" description="Helical" evidence="8">
    <location>
        <begin position="193"/>
        <end position="218"/>
    </location>
</feature>
<evidence type="ECO:0000256" key="7">
    <source>
        <dbReference type="SAM" id="MobiDB-lite"/>
    </source>
</evidence>
<dbReference type="GO" id="GO:0006171">
    <property type="term" value="P:cAMP biosynthetic process"/>
    <property type="evidence" value="ECO:0007669"/>
    <property type="project" value="TreeGrafter"/>
</dbReference>
<dbReference type="CDD" id="cd06225">
    <property type="entry name" value="HAMP"/>
    <property type="match status" value="1"/>
</dbReference>
<feature type="transmembrane region" description="Helical" evidence="8">
    <location>
        <begin position="30"/>
        <end position="54"/>
    </location>
</feature>
<dbReference type="Gene3D" id="6.10.340.10">
    <property type="match status" value="1"/>
</dbReference>
<dbReference type="PROSITE" id="PS50885">
    <property type="entry name" value="HAMP"/>
    <property type="match status" value="1"/>
</dbReference>
<organism evidence="11 12">
    <name type="scientific">Mumia flava</name>
    <dbReference type="NCBI Taxonomy" id="1348852"/>
    <lineage>
        <taxon>Bacteria</taxon>
        <taxon>Bacillati</taxon>
        <taxon>Actinomycetota</taxon>
        <taxon>Actinomycetes</taxon>
        <taxon>Propionibacteriales</taxon>
        <taxon>Nocardioidaceae</taxon>
        <taxon>Mumia</taxon>
    </lineage>
</organism>
<evidence type="ECO:0000259" key="10">
    <source>
        <dbReference type="PROSITE" id="PS50885"/>
    </source>
</evidence>
<dbReference type="OrthoDB" id="368920at2"/>
<feature type="transmembrane region" description="Helical" evidence="8">
    <location>
        <begin position="150"/>
        <end position="172"/>
    </location>
</feature>
<dbReference type="Pfam" id="PF00211">
    <property type="entry name" value="Guanylate_cyc"/>
    <property type="match status" value="1"/>
</dbReference>